<accession>A0A653I883</accession>
<gene>
    <name evidence="2" type="ORF">EXIGUO9Y_230101</name>
</gene>
<feature type="compositionally biased region" description="Polar residues" evidence="1">
    <location>
        <begin position="89"/>
        <end position="98"/>
    </location>
</feature>
<dbReference type="AlphaFoldDB" id="A0A653I883"/>
<feature type="compositionally biased region" description="Acidic residues" evidence="1">
    <location>
        <begin position="60"/>
        <end position="82"/>
    </location>
</feature>
<reference evidence="2 3" key="1">
    <citation type="submission" date="2019-10" db="EMBL/GenBank/DDBJ databases">
        <authorList>
            <person name="Karimi E."/>
        </authorList>
    </citation>
    <scope>NUCLEOTIDE SEQUENCE [LARGE SCALE GENOMIC DNA]</scope>
    <source>
        <strain evidence="2">Exiguobacterium sp. 9Y</strain>
    </source>
</reference>
<sequence>MKPKPFAKWMVGLSSTVFIGLAIGQLSVSSDGQSTTPVSTGDTYSNETNFPSQPTQGDSYGDEESDDDGGYYDDDDDDEGWSGEDSSGFSQPSGNSDGRSSHSK</sequence>
<protein>
    <submittedName>
        <fullName evidence="2">Uncharacterized protein</fullName>
    </submittedName>
</protein>
<organism evidence="2 3">
    <name type="scientific">Exiguobacterium oxidotolerans</name>
    <dbReference type="NCBI Taxonomy" id="223958"/>
    <lineage>
        <taxon>Bacteria</taxon>
        <taxon>Bacillati</taxon>
        <taxon>Bacillota</taxon>
        <taxon>Bacilli</taxon>
        <taxon>Bacillales</taxon>
        <taxon>Bacillales Family XII. Incertae Sedis</taxon>
        <taxon>Exiguobacterium</taxon>
    </lineage>
</organism>
<dbReference type="Proteomes" id="UP000439752">
    <property type="component" value="Unassembled WGS sequence"/>
</dbReference>
<evidence type="ECO:0000256" key="1">
    <source>
        <dbReference type="SAM" id="MobiDB-lite"/>
    </source>
</evidence>
<feature type="region of interest" description="Disordered" evidence="1">
    <location>
        <begin position="27"/>
        <end position="104"/>
    </location>
</feature>
<dbReference type="RefSeq" id="WP_159173231.1">
    <property type="nucleotide sequence ID" value="NZ_LR732312.1"/>
</dbReference>
<proteinExistence type="predicted"/>
<feature type="compositionally biased region" description="Polar residues" evidence="1">
    <location>
        <begin position="27"/>
        <end position="56"/>
    </location>
</feature>
<name>A0A653I883_9BACL</name>
<evidence type="ECO:0000313" key="3">
    <source>
        <dbReference type="Proteomes" id="UP000439752"/>
    </source>
</evidence>
<dbReference type="EMBL" id="CABWKQ010000016">
    <property type="protein sequence ID" value="VWX35322.1"/>
    <property type="molecule type" value="Genomic_DNA"/>
</dbReference>
<evidence type="ECO:0000313" key="2">
    <source>
        <dbReference type="EMBL" id="VWX35322.1"/>
    </source>
</evidence>
<keyword evidence="3" id="KW-1185">Reference proteome</keyword>